<dbReference type="Proteomes" id="UP000244906">
    <property type="component" value="Unassembled WGS sequence"/>
</dbReference>
<feature type="domain" description="Aminoglycoside phosphotransferase" evidence="1">
    <location>
        <begin position="26"/>
        <end position="230"/>
    </location>
</feature>
<dbReference type="PANTHER" id="PTHR40086">
    <property type="entry name" value="PHOSPHOTRANSFERASE YTMP-RELATED"/>
    <property type="match status" value="1"/>
</dbReference>
<comment type="caution">
    <text evidence="2">The sequence shown here is derived from an EMBL/GenBank/DDBJ whole genome shotgun (WGS) entry which is preliminary data.</text>
</comment>
<dbReference type="Gene3D" id="3.30.200.20">
    <property type="entry name" value="Phosphorylase Kinase, domain 1"/>
    <property type="match status" value="1"/>
</dbReference>
<name>A0A2V1GZ59_9GAMM</name>
<protein>
    <recommendedName>
        <fullName evidence="1">Aminoglycoside phosphotransferase domain-containing protein</fullName>
    </recommendedName>
</protein>
<evidence type="ECO:0000259" key="1">
    <source>
        <dbReference type="Pfam" id="PF01636"/>
    </source>
</evidence>
<proteinExistence type="predicted"/>
<dbReference type="SUPFAM" id="SSF56112">
    <property type="entry name" value="Protein kinase-like (PK-like)"/>
    <property type="match status" value="1"/>
</dbReference>
<dbReference type="RefSeq" id="WP_116687988.1">
    <property type="nucleotide sequence ID" value="NZ_CAWNYD010000006.1"/>
</dbReference>
<dbReference type="Gene3D" id="3.90.1200.10">
    <property type="match status" value="1"/>
</dbReference>
<gene>
    <name evidence="2" type="ORF">DC094_15295</name>
</gene>
<dbReference type="InterPro" id="IPR002575">
    <property type="entry name" value="Aminoglycoside_PTrfase"/>
</dbReference>
<dbReference type="Pfam" id="PF01636">
    <property type="entry name" value="APH"/>
    <property type="match status" value="1"/>
</dbReference>
<sequence length="292" mass="33197">MNDRLQRILKDWPLWQLAGIAPKMADLQPIAGGLTNQSFYFSCGGEGGGESGGDYLLRVEAENTQQLDIDRQAEWRAQQLAADAGICPKILYRNTQKHYWIRRYFRGQTLSENRSSQSPSQSQIQQLAGCLKKLHQLPIDDSLPRLNIASKAEKYWQVIEQSAANQPLLKYKAPLQQKLAGLSNQQLVVCHMDCGLANWFVDQQSQQLYLLDWEYAALGNPYWDLAALVEGGQLTPQLSHQKQQWLLECYGDIDSDQLHYACQQMNYLAALWYLAQGMISVEQAQAKFLKLS</sequence>
<evidence type="ECO:0000313" key="2">
    <source>
        <dbReference type="EMBL" id="PVZ67792.1"/>
    </source>
</evidence>
<dbReference type="CDD" id="cd05151">
    <property type="entry name" value="ChoK-like"/>
    <property type="match status" value="1"/>
</dbReference>
<dbReference type="OrthoDB" id="179763at2"/>
<accession>A0A2V1GZ59</accession>
<reference evidence="2 3" key="1">
    <citation type="submission" date="2018-04" db="EMBL/GenBank/DDBJ databases">
        <title>Thalassorhabdus spongiae gen. nov., sp. nov., isolated from a marine sponge in South-West Iceland.</title>
        <authorList>
            <person name="Knobloch S."/>
            <person name="Daussin A."/>
            <person name="Johannsson R."/>
            <person name="Marteinsson V.T."/>
        </authorList>
    </citation>
    <scope>NUCLEOTIDE SEQUENCE [LARGE SCALE GENOMIC DNA]</scope>
    <source>
        <strain evidence="2 3">Hp12</strain>
    </source>
</reference>
<dbReference type="InterPro" id="IPR052077">
    <property type="entry name" value="CcrZ_PhaseVar_Mediator"/>
</dbReference>
<dbReference type="AlphaFoldDB" id="A0A2V1GZ59"/>
<organism evidence="2 3">
    <name type="scientific">Pelagibaculum spongiae</name>
    <dbReference type="NCBI Taxonomy" id="2080658"/>
    <lineage>
        <taxon>Bacteria</taxon>
        <taxon>Pseudomonadati</taxon>
        <taxon>Pseudomonadota</taxon>
        <taxon>Gammaproteobacteria</taxon>
        <taxon>Oceanospirillales</taxon>
        <taxon>Pelagibaculum</taxon>
    </lineage>
</organism>
<evidence type="ECO:0000313" key="3">
    <source>
        <dbReference type="Proteomes" id="UP000244906"/>
    </source>
</evidence>
<keyword evidence="3" id="KW-1185">Reference proteome</keyword>
<dbReference type="EMBL" id="QDDL01000006">
    <property type="protein sequence ID" value="PVZ67792.1"/>
    <property type="molecule type" value="Genomic_DNA"/>
</dbReference>
<dbReference type="PANTHER" id="PTHR40086:SF1">
    <property type="entry name" value="CELL CYCLE REGULATOR CCRZ"/>
    <property type="match status" value="1"/>
</dbReference>
<dbReference type="InterPro" id="IPR011009">
    <property type="entry name" value="Kinase-like_dom_sf"/>
</dbReference>